<reference evidence="1 2" key="1">
    <citation type="submission" date="2020-10" db="EMBL/GenBank/DDBJ databases">
        <title>Identification of Nocardia species via Next-generation sequencing and recognition of intraspecies genetic diversity.</title>
        <authorList>
            <person name="Li P."/>
            <person name="Li P."/>
            <person name="Lu B."/>
        </authorList>
    </citation>
    <scope>NUCLEOTIDE SEQUENCE [LARGE SCALE GENOMIC DNA]</scope>
    <source>
        <strain evidence="1 2">BJ06-0143</strain>
    </source>
</reference>
<keyword evidence="2" id="KW-1185">Reference proteome</keyword>
<evidence type="ECO:0000313" key="1">
    <source>
        <dbReference type="EMBL" id="MBF6358088.1"/>
    </source>
</evidence>
<proteinExistence type="predicted"/>
<evidence type="ECO:0008006" key="3">
    <source>
        <dbReference type="Google" id="ProtNLM"/>
    </source>
</evidence>
<name>A0ABS0DHZ4_9NOCA</name>
<comment type="caution">
    <text evidence="1">The sequence shown here is derived from an EMBL/GenBank/DDBJ whole genome shotgun (WGS) entry which is preliminary data.</text>
</comment>
<organism evidence="1 2">
    <name type="scientific">Nocardia higoensis</name>
    <dbReference type="NCBI Taxonomy" id="228599"/>
    <lineage>
        <taxon>Bacteria</taxon>
        <taxon>Bacillati</taxon>
        <taxon>Actinomycetota</taxon>
        <taxon>Actinomycetes</taxon>
        <taxon>Mycobacteriales</taxon>
        <taxon>Nocardiaceae</taxon>
        <taxon>Nocardia</taxon>
    </lineage>
</organism>
<accession>A0ABS0DHZ4</accession>
<dbReference type="Proteomes" id="UP000707731">
    <property type="component" value="Unassembled WGS sequence"/>
</dbReference>
<dbReference type="RefSeq" id="WP_195004930.1">
    <property type="nucleotide sequence ID" value="NZ_JADLQN010000010.1"/>
</dbReference>
<dbReference type="EMBL" id="JADLQN010000010">
    <property type="protein sequence ID" value="MBF6358088.1"/>
    <property type="molecule type" value="Genomic_DNA"/>
</dbReference>
<protein>
    <recommendedName>
        <fullName evidence="3">DUF397 domain-containing protein</fullName>
    </recommendedName>
</protein>
<gene>
    <name evidence="1" type="ORF">IU449_26695</name>
</gene>
<sequence length="73" mass="8231">MAAHLDEGAWLAYPIEGDRDGEGGDCYEVAFFADDELAALRFVNARDGFRAVFIKPGQTILEAWHLMQEKEQQ</sequence>
<evidence type="ECO:0000313" key="2">
    <source>
        <dbReference type="Proteomes" id="UP000707731"/>
    </source>
</evidence>